<proteinExistence type="predicted"/>
<feature type="transmembrane region" description="Helical" evidence="1">
    <location>
        <begin position="137"/>
        <end position="158"/>
    </location>
</feature>
<keyword evidence="1" id="KW-1133">Transmembrane helix</keyword>
<keyword evidence="3" id="KW-1185">Reference proteome</keyword>
<evidence type="ECO:0000313" key="2">
    <source>
        <dbReference type="EMBL" id="WXA96947.1"/>
    </source>
</evidence>
<keyword evidence="1" id="KW-0812">Transmembrane</keyword>
<name>A0ABZ2KE18_9BACT</name>
<sequence length="644" mass="70095">MTSLSPRAAAGASILLIVAYAMALAVFKWVPRYDCITLTVVLVLVFRWLDRSPARTWLMHAITQVLVAAFVVHLWTLGYEGRNAVFGGILPWSDSHDFYDDAIRLIYGGRFEVSSKRPLFTTIFSGLLKLSGNDLRFALFVCAAVGAWAIALAALEVWKTHGPKAAFVVYVILLFFERRWAGFVQTEHFGLPLGIVGFVLCWRANEARERDPDRAGWLVLAGIFSIALGLMARAGAFFVLPAIAIWAARTIVPSRGRIRFLAFAAGAMFAALVVHSVVLRFVGNGATFSDYPAIAYGLIHGEDYTFLVQQHPELVQMTPPDRVSASWNILFAEASSHVGLVILGFLKSGLGLFASPFGMFSYVWTNPDDAALEDGAAVRAATAQDGLFGPLLLWQRTFGTYSLFNAAAMGLIGGAFVLTFIWGLYVVFVKERANSRLSLLRHAIAGIILSAPFTPPWITSGQQVATCTLSFMGALPALALFGRGAPKSAETAQGEEGQGSRRIDPLAFVPAGVVLALALVVGWIRLAIPYKPVCTNPEEHVLLPLSAASVEVTHARDMVFRDKAIDDLRFSIRYLAKHNAELTDSVVPFLHPGTSYVSAFDACDSRVKILIDDAHRLDAASSWASFEVTPLASPNVLHLTAARY</sequence>
<accession>A0ABZ2KE18</accession>
<feature type="transmembrane region" description="Helical" evidence="1">
    <location>
        <begin position="189"/>
        <end position="205"/>
    </location>
</feature>
<evidence type="ECO:0008006" key="4">
    <source>
        <dbReference type="Google" id="ProtNLM"/>
    </source>
</evidence>
<feature type="transmembrane region" description="Helical" evidence="1">
    <location>
        <begin position="260"/>
        <end position="282"/>
    </location>
</feature>
<feature type="transmembrane region" description="Helical" evidence="1">
    <location>
        <begin position="338"/>
        <end position="364"/>
    </location>
</feature>
<feature type="transmembrane region" description="Helical" evidence="1">
    <location>
        <begin position="57"/>
        <end position="76"/>
    </location>
</feature>
<feature type="transmembrane region" description="Helical" evidence="1">
    <location>
        <begin position="403"/>
        <end position="427"/>
    </location>
</feature>
<dbReference type="Proteomes" id="UP001379533">
    <property type="component" value="Chromosome"/>
</dbReference>
<evidence type="ECO:0000256" key="1">
    <source>
        <dbReference type="SAM" id="Phobius"/>
    </source>
</evidence>
<evidence type="ECO:0000313" key="3">
    <source>
        <dbReference type="Proteomes" id="UP001379533"/>
    </source>
</evidence>
<organism evidence="2 3">
    <name type="scientific">Pendulispora brunnea</name>
    <dbReference type="NCBI Taxonomy" id="2905690"/>
    <lineage>
        <taxon>Bacteria</taxon>
        <taxon>Pseudomonadati</taxon>
        <taxon>Myxococcota</taxon>
        <taxon>Myxococcia</taxon>
        <taxon>Myxococcales</taxon>
        <taxon>Sorangiineae</taxon>
        <taxon>Pendulisporaceae</taxon>
        <taxon>Pendulispora</taxon>
    </lineage>
</organism>
<protein>
    <recommendedName>
        <fullName evidence="4">Glycosyltransferase RgtA/B/C/D-like domain-containing protein</fullName>
    </recommendedName>
</protein>
<keyword evidence="1" id="KW-0472">Membrane</keyword>
<gene>
    <name evidence="2" type="ORF">LZC95_08860</name>
</gene>
<feature type="transmembrane region" description="Helical" evidence="1">
    <location>
        <begin position="463"/>
        <end position="482"/>
    </location>
</feature>
<dbReference type="RefSeq" id="WP_394847562.1">
    <property type="nucleotide sequence ID" value="NZ_CP089982.1"/>
</dbReference>
<reference evidence="2 3" key="1">
    <citation type="submission" date="2021-12" db="EMBL/GenBank/DDBJ databases">
        <title>Discovery of the Pendulisporaceae a myxobacterial family with distinct sporulation behavior and unique specialized metabolism.</title>
        <authorList>
            <person name="Garcia R."/>
            <person name="Popoff A."/>
            <person name="Bader C.D."/>
            <person name="Loehr J."/>
            <person name="Walesch S."/>
            <person name="Walt C."/>
            <person name="Boldt J."/>
            <person name="Bunk B."/>
            <person name="Haeckl F.J.F.P.J."/>
            <person name="Gunesch A.P."/>
            <person name="Birkelbach J."/>
            <person name="Nuebel U."/>
            <person name="Pietschmann T."/>
            <person name="Bach T."/>
            <person name="Mueller R."/>
        </authorList>
    </citation>
    <scope>NUCLEOTIDE SEQUENCE [LARGE SCALE GENOMIC DNA]</scope>
    <source>
        <strain evidence="2 3">MSr12523</strain>
    </source>
</reference>
<feature type="transmembrane region" description="Helical" evidence="1">
    <location>
        <begin position="217"/>
        <end position="248"/>
    </location>
</feature>
<dbReference type="EMBL" id="CP089982">
    <property type="protein sequence ID" value="WXA96947.1"/>
    <property type="molecule type" value="Genomic_DNA"/>
</dbReference>
<feature type="transmembrane region" description="Helical" evidence="1">
    <location>
        <begin position="439"/>
        <end position="457"/>
    </location>
</feature>
<feature type="transmembrane region" description="Helical" evidence="1">
    <location>
        <begin position="503"/>
        <end position="524"/>
    </location>
</feature>